<name>A0A9P6XDW3_RHIOR</name>
<dbReference type="EMBL" id="JAANQT010000392">
    <property type="protein sequence ID" value="KAG1311402.1"/>
    <property type="molecule type" value="Genomic_DNA"/>
</dbReference>
<comment type="caution">
    <text evidence="2">The sequence shown here is derived from an EMBL/GenBank/DDBJ whole genome shotgun (WGS) entry which is preliminary data.</text>
</comment>
<reference evidence="2" key="1">
    <citation type="journal article" date="2020" name="Microb. Genom.">
        <title>Genetic diversity of clinical and environmental Mucorales isolates obtained from an investigation of mucormycosis cases among solid organ transplant recipients.</title>
        <authorList>
            <person name="Nguyen M.H."/>
            <person name="Kaul D."/>
            <person name="Muto C."/>
            <person name="Cheng S.J."/>
            <person name="Richter R.A."/>
            <person name="Bruno V.M."/>
            <person name="Liu G."/>
            <person name="Beyhan S."/>
            <person name="Sundermann A.J."/>
            <person name="Mounaud S."/>
            <person name="Pasculle A.W."/>
            <person name="Nierman W.C."/>
            <person name="Driscoll E."/>
            <person name="Cumbie R."/>
            <person name="Clancy C.J."/>
            <person name="Dupont C.L."/>
        </authorList>
    </citation>
    <scope>NUCLEOTIDE SEQUENCE</scope>
    <source>
        <strain evidence="2">GL11</strain>
    </source>
</reference>
<keyword evidence="1" id="KW-0732">Signal</keyword>
<sequence length="93" mass="10021">MRSTLFFGLLSVFMLVSLLPLGLTTLKKKQNDPMNSDPFAVVPVKAPILDGMNIPIKTDVGDVFILKNALHLGSGNIVIHGVSDKPSSSDSHY</sequence>
<gene>
    <name evidence="2" type="ORF">G6F64_003827</name>
</gene>
<evidence type="ECO:0000313" key="2">
    <source>
        <dbReference type="EMBL" id="KAG1311402.1"/>
    </source>
</evidence>
<feature type="signal peptide" evidence="1">
    <location>
        <begin position="1"/>
        <end position="24"/>
    </location>
</feature>
<evidence type="ECO:0000313" key="3">
    <source>
        <dbReference type="Proteomes" id="UP000716291"/>
    </source>
</evidence>
<evidence type="ECO:0000256" key="1">
    <source>
        <dbReference type="SAM" id="SignalP"/>
    </source>
</evidence>
<protein>
    <submittedName>
        <fullName evidence="2">Uncharacterized protein</fullName>
    </submittedName>
</protein>
<organism evidence="2 3">
    <name type="scientific">Rhizopus oryzae</name>
    <name type="common">Mucormycosis agent</name>
    <name type="synonym">Rhizopus arrhizus var. delemar</name>
    <dbReference type="NCBI Taxonomy" id="64495"/>
    <lineage>
        <taxon>Eukaryota</taxon>
        <taxon>Fungi</taxon>
        <taxon>Fungi incertae sedis</taxon>
        <taxon>Mucoromycota</taxon>
        <taxon>Mucoromycotina</taxon>
        <taxon>Mucoromycetes</taxon>
        <taxon>Mucorales</taxon>
        <taxon>Mucorineae</taxon>
        <taxon>Rhizopodaceae</taxon>
        <taxon>Rhizopus</taxon>
    </lineage>
</organism>
<dbReference type="AlphaFoldDB" id="A0A9P6XDW3"/>
<feature type="chain" id="PRO_5040425595" evidence="1">
    <location>
        <begin position="25"/>
        <end position="93"/>
    </location>
</feature>
<accession>A0A9P6XDW3</accession>
<keyword evidence="3" id="KW-1185">Reference proteome</keyword>
<dbReference type="Proteomes" id="UP000716291">
    <property type="component" value="Unassembled WGS sequence"/>
</dbReference>
<proteinExistence type="predicted"/>